<dbReference type="Pfam" id="PF05198">
    <property type="entry name" value="IF3_N"/>
    <property type="match status" value="1"/>
</dbReference>
<evidence type="ECO:0000256" key="3">
    <source>
        <dbReference type="ARBA" id="ARBA00022917"/>
    </source>
</evidence>
<dbReference type="GO" id="GO:0032790">
    <property type="term" value="P:ribosome disassembly"/>
    <property type="evidence" value="ECO:0007669"/>
    <property type="project" value="TreeGrafter"/>
</dbReference>
<dbReference type="Pfam" id="PF00707">
    <property type="entry name" value="IF3_C"/>
    <property type="match status" value="1"/>
</dbReference>
<feature type="domain" description="Translation initiation factor 3 C-terminal" evidence="5">
    <location>
        <begin position="94"/>
        <end position="181"/>
    </location>
</feature>
<dbReference type="GO" id="GO:0043022">
    <property type="term" value="F:ribosome binding"/>
    <property type="evidence" value="ECO:0007669"/>
    <property type="project" value="TreeGrafter"/>
</dbReference>
<name>A0A0G0YFX2_9BACT</name>
<dbReference type="InterPro" id="IPR036787">
    <property type="entry name" value="T_IF-3_N_sf"/>
</dbReference>
<evidence type="ECO:0000259" key="5">
    <source>
        <dbReference type="Pfam" id="PF00707"/>
    </source>
</evidence>
<dbReference type="Proteomes" id="UP000033930">
    <property type="component" value="Unassembled WGS sequence"/>
</dbReference>
<dbReference type="PANTHER" id="PTHR10938:SF0">
    <property type="entry name" value="TRANSLATION INITIATION FACTOR IF-3, MITOCHONDRIAL"/>
    <property type="match status" value="1"/>
</dbReference>
<dbReference type="InterPro" id="IPR019815">
    <property type="entry name" value="Translation_initiation_fac_3_C"/>
</dbReference>
<sequence>MRIHRHRRGQPKFAIPQFKVNEQIKSPEVRLVSDDFIGVLPTSEAIAKAREQGMDLIEVSPKAEPPVCKVMEYGTFKYQKEKEIKKQRAQSKEVELKGIRLSFRIGENDMQVRANQAKAFFEKGHKVKIEMQLRGREREHKDRACQIINNFIDMMRKDFKVRVESEIQMQNGRLQAIIAPQ</sequence>
<keyword evidence="3" id="KW-0648">Protein biosynthesis</keyword>
<protein>
    <recommendedName>
        <fullName evidence="4">Translation initiation factor IF-3</fullName>
    </recommendedName>
</protein>
<dbReference type="SUPFAM" id="SSF54364">
    <property type="entry name" value="Translation initiation factor IF3, N-terminal domain"/>
    <property type="match status" value="1"/>
</dbReference>
<comment type="caution">
    <text evidence="7">The sequence shown here is derived from an EMBL/GenBank/DDBJ whole genome shotgun (WGS) entry which is preliminary data.</text>
</comment>
<accession>A0A0G0YFX2</accession>
<keyword evidence="2 7" id="KW-0396">Initiation factor</keyword>
<dbReference type="Gene3D" id="3.10.20.80">
    <property type="entry name" value="Translation initiation factor 3 (IF-3), N-terminal domain"/>
    <property type="match status" value="1"/>
</dbReference>
<reference evidence="7 8" key="1">
    <citation type="journal article" date="2015" name="Nature">
        <title>rRNA introns, odd ribosomes, and small enigmatic genomes across a large radiation of phyla.</title>
        <authorList>
            <person name="Brown C.T."/>
            <person name="Hug L.A."/>
            <person name="Thomas B.C."/>
            <person name="Sharon I."/>
            <person name="Castelle C.J."/>
            <person name="Singh A."/>
            <person name="Wilkins M.J."/>
            <person name="Williams K.H."/>
            <person name="Banfield J.F."/>
        </authorList>
    </citation>
    <scope>NUCLEOTIDE SEQUENCE [LARGE SCALE GENOMIC DNA]</scope>
</reference>
<dbReference type="SUPFAM" id="SSF55200">
    <property type="entry name" value="Translation initiation factor IF3, C-terminal domain"/>
    <property type="match status" value="1"/>
</dbReference>
<evidence type="ECO:0000256" key="1">
    <source>
        <dbReference type="ARBA" id="ARBA00005439"/>
    </source>
</evidence>
<evidence type="ECO:0000313" key="7">
    <source>
        <dbReference type="EMBL" id="KKR99232.1"/>
    </source>
</evidence>
<proteinExistence type="inferred from homology"/>
<organism evidence="7 8">
    <name type="scientific">Candidatus Uhrbacteria bacterium GW2011_GWC1_41_20</name>
    <dbReference type="NCBI Taxonomy" id="1618983"/>
    <lineage>
        <taxon>Bacteria</taxon>
        <taxon>Candidatus Uhriibacteriota</taxon>
    </lineage>
</organism>
<dbReference type="PANTHER" id="PTHR10938">
    <property type="entry name" value="TRANSLATION INITIATION FACTOR IF-3"/>
    <property type="match status" value="1"/>
</dbReference>
<dbReference type="Gene3D" id="3.30.110.10">
    <property type="entry name" value="Translation initiation factor 3 (IF-3), C-terminal domain"/>
    <property type="match status" value="1"/>
</dbReference>
<evidence type="ECO:0000259" key="6">
    <source>
        <dbReference type="Pfam" id="PF05198"/>
    </source>
</evidence>
<dbReference type="GO" id="GO:0005737">
    <property type="term" value="C:cytoplasm"/>
    <property type="evidence" value="ECO:0007669"/>
    <property type="project" value="UniProtKB-ARBA"/>
</dbReference>
<dbReference type="InterPro" id="IPR036788">
    <property type="entry name" value="T_IF-3_C_sf"/>
</dbReference>
<dbReference type="InterPro" id="IPR001288">
    <property type="entry name" value="Translation_initiation_fac_3"/>
</dbReference>
<dbReference type="InterPro" id="IPR019814">
    <property type="entry name" value="Translation_initiation_fac_3_N"/>
</dbReference>
<comment type="similarity">
    <text evidence="1">Belongs to the IF-3 family.</text>
</comment>
<gene>
    <name evidence="7" type="ORF">UU50_C0009G0049</name>
</gene>
<evidence type="ECO:0000313" key="8">
    <source>
        <dbReference type="Proteomes" id="UP000033930"/>
    </source>
</evidence>
<dbReference type="NCBIfam" id="TIGR00168">
    <property type="entry name" value="infC"/>
    <property type="match status" value="1"/>
</dbReference>
<evidence type="ECO:0000256" key="4">
    <source>
        <dbReference type="NCBIfam" id="TIGR00168"/>
    </source>
</evidence>
<dbReference type="GO" id="GO:0003743">
    <property type="term" value="F:translation initiation factor activity"/>
    <property type="evidence" value="ECO:0007669"/>
    <property type="project" value="UniProtKB-UniRule"/>
</dbReference>
<dbReference type="EMBL" id="LCAW01000009">
    <property type="protein sequence ID" value="KKR99232.1"/>
    <property type="molecule type" value="Genomic_DNA"/>
</dbReference>
<evidence type="ECO:0000256" key="2">
    <source>
        <dbReference type="ARBA" id="ARBA00022540"/>
    </source>
</evidence>
<feature type="domain" description="Translation initiation factor 3 N-terminal" evidence="6">
    <location>
        <begin position="20"/>
        <end position="86"/>
    </location>
</feature>
<dbReference type="AlphaFoldDB" id="A0A0G0YFX2"/>